<dbReference type="Gene3D" id="3.40.50.2300">
    <property type="match status" value="1"/>
</dbReference>
<dbReference type="InterPro" id="IPR011006">
    <property type="entry name" value="CheY-like_superfamily"/>
</dbReference>
<feature type="domain" description="Response regulatory" evidence="7">
    <location>
        <begin position="1041"/>
        <end position="1161"/>
    </location>
</feature>
<evidence type="ECO:0000313" key="9">
    <source>
        <dbReference type="Proteomes" id="UP000290218"/>
    </source>
</evidence>
<name>A0A4V1M600_9BACT</name>
<comment type="caution">
    <text evidence="8">The sequence shown here is derived from an EMBL/GenBank/DDBJ whole genome shotgun (WGS) entry which is preliminary data.</text>
</comment>
<keyword evidence="3 4" id="KW-0597">Phosphoprotein</keyword>
<dbReference type="EC" id="2.7.13.3" evidence="2"/>
<feature type="transmembrane region" description="Helical" evidence="5">
    <location>
        <begin position="742"/>
        <end position="763"/>
    </location>
</feature>
<dbReference type="Pfam" id="PF02518">
    <property type="entry name" value="HATPase_c"/>
    <property type="match status" value="1"/>
</dbReference>
<accession>A0A4V1M600</accession>
<dbReference type="InterPro" id="IPR036097">
    <property type="entry name" value="HisK_dim/P_sf"/>
</dbReference>
<dbReference type="AlphaFoldDB" id="A0A4V1M600"/>
<organism evidence="8 9">
    <name type="scientific">Oleiharenicola lentus</name>
    <dbReference type="NCBI Taxonomy" id="2508720"/>
    <lineage>
        <taxon>Bacteria</taxon>
        <taxon>Pseudomonadati</taxon>
        <taxon>Verrucomicrobiota</taxon>
        <taxon>Opitutia</taxon>
        <taxon>Opitutales</taxon>
        <taxon>Opitutaceae</taxon>
        <taxon>Oleiharenicola</taxon>
    </lineage>
</organism>
<evidence type="ECO:0000256" key="1">
    <source>
        <dbReference type="ARBA" id="ARBA00000085"/>
    </source>
</evidence>
<dbReference type="SUPFAM" id="SSF52172">
    <property type="entry name" value="CheY-like"/>
    <property type="match status" value="1"/>
</dbReference>
<dbReference type="InterPro" id="IPR036890">
    <property type="entry name" value="HATPase_C_sf"/>
</dbReference>
<keyword evidence="5" id="KW-1133">Transmembrane helix</keyword>
<dbReference type="Gene3D" id="1.10.287.130">
    <property type="match status" value="1"/>
</dbReference>
<dbReference type="RefSeq" id="WP_129048875.1">
    <property type="nucleotide sequence ID" value="NZ_SDHX01000002.1"/>
</dbReference>
<keyword evidence="5" id="KW-0472">Membrane</keyword>
<dbReference type="GO" id="GO:0000155">
    <property type="term" value="F:phosphorelay sensor kinase activity"/>
    <property type="evidence" value="ECO:0007669"/>
    <property type="project" value="InterPro"/>
</dbReference>
<feature type="modified residue" description="4-aspartylphosphate" evidence="4">
    <location>
        <position position="1095"/>
    </location>
</feature>
<keyword evidence="9" id="KW-1185">Reference proteome</keyword>
<feature type="domain" description="Histidine kinase" evidence="6">
    <location>
        <begin position="803"/>
        <end position="1021"/>
    </location>
</feature>
<evidence type="ECO:0000313" key="8">
    <source>
        <dbReference type="EMBL" id="RXK53286.1"/>
    </source>
</evidence>
<dbReference type="PROSITE" id="PS50110">
    <property type="entry name" value="RESPONSE_REGULATORY"/>
    <property type="match status" value="1"/>
</dbReference>
<comment type="catalytic activity">
    <reaction evidence="1">
        <text>ATP + protein L-histidine = ADP + protein N-phospho-L-histidine.</text>
        <dbReference type="EC" id="2.7.13.3"/>
    </reaction>
</comment>
<proteinExistence type="predicted"/>
<dbReference type="CDD" id="cd00082">
    <property type="entry name" value="HisKA"/>
    <property type="match status" value="1"/>
</dbReference>
<gene>
    <name evidence="8" type="ORF">ESB00_16440</name>
</gene>
<evidence type="ECO:0000256" key="3">
    <source>
        <dbReference type="ARBA" id="ARBA00022553"/>
    </source>
</evidence>
<dbReference type="PROSITE" id="PS50109">
    <property type="entry name" value="HIS_KIN"/>
    <property type="match status" value="1"/>
</dbReference>
<dbReference type="PANTHER" id="PTHR43065:SF42">
    <property type="entry name" value="TWO-COMPONENT SENSOR PPRA"/>
    <property type="match status" value="1"/>
</dbReference>
<dbReference type="EMBL" id="SDHX01000002">
    <property type="protein sequence ID" value="RXK53286.1"/>
    <property type="molecule type" value="Genomic_DNA"/>
</dbReference>
<evidence type="ECO:0000256" key="2">
    <source>
        <dbReference type="ARBA" id="ARBA00012438"/>
    </source>
</evidence>
<dbReference type="PRINTS" id="PR00344">
    <property type="entry name" value="BCTRLSENSOR"/>
</dbReference>
<sequence>MASIPEFPANLVRLRRFFAVLSLVLMGLTGGRISAQEPIEPEKVITTAGDFWTVPEADRQRPHRLQMEIVVYYYDPAWKLLYGQTGALSSYLPVSGKALPLKAGQRVRIEGTVVPAYGIDGSRVVTTFLADEQLPAPVPAAGRLSELGVLNGHLVSLEGYVLGQNEPDPMHIEARLWSEGRLINLTVQITGTEPVPQLVGARVRVRGVYDVATDSTGGIQNIQLWSSDRQQVEVLDWLVDDERFRLARTPIERLESAAAQPWVRIVGELRRAENGSGFTVRDDTGQVELAAVQPGAPQPGTTVEVVGRAAAADLGWTLREPLLRPFVSADDSAAARSAGRALPVRLRLAEQVLQLEPTEADHRHPVALRGVVTWSSEHSDRFYLQDISGGVAVRRLAGPAPEFGTSVSVIGVTTRGRHLPEVEARSLEQLGAQTLPPPRRISLEQALSGAEEARWVELRGFVRQVVPSGPWIRLELTAATGEFSAFVPPAEGLQKLPGAMVRVQGVCEAQSNPGQDGAEIRVWVQDQSGVLVDEPSPADPFGLALENIAAVRQLHAAQVSARRMKLQGTVLMHEPGRYLYLQDATGGLFVLSRESGRLAPGTTVEVVGLIGRLGGRPVLREARWRTVAGQPEVVPLVLTDIKRMQPEADARLVRLEAMLRQVITEGHTARLLFQGAGVIFDGTLHTTDSRPLPEPGSRLEATGVYVLEFDEYRRPRSFRLELRSPADLVLRESPSWWTIRRIAYAAAALVVMTLLAAAWVVALRRRVREQTEQIRLQLEKEASLQTELERSSRLESLGVLAGGIAHDFNNLLTAILGNLGLASMDKRVMEAAGDCLAEAERGARRARDITQQLLTFAKGGDPVRTAVALPDIVTEAANFARHGSNVRFEFDLPPNLPPGDVDAGQISRVVHNLVINAVQAMPGGGVVKLGLAAAELPAGEVDALPAGSYLRLTVADSGKGIPPEVLPRIFDPYFSTKSGTGSSGLGLATVRSIVRKHNGHIAVESKVGQGTTFRLWLPAARAGSAPTLESGPDSSAHLPARILVMDDEDVIRRVVGRMLALAGHETVFAVDGAEAVRAYVAARQSGRPFDLVIFDLTVPGGMGGRDALQELLRIDPGVRAVASSGYSSDPIMANPRAYGFRASLPKPYDIPDLMRAVETTRRD</sequence>
<dbReference type="InterPro" id="IPR001789">
    <property type="entry name" value="Sig_transdc_resp-reg_receiver"/>
</dbReference>
<dbReference type="OrthoDB" id="177161at2"/>
<dbReference type="SMART" id="SM00388">
    <property type="entry name" value="HisKA"/>
    <property type="match status" value="1"/>
</dbReference>
<dbReference type="Pfam" id="PF00512">
    <property type="entry name" value="HisKA"/>
    <property type="match status" value="1"/>
</dbReference>
<dbReference type="PANTHER" id="PTHR43065">
    <property type="entry name" value="SENSOR HISTIDINE KINASE"/>
    <property type="match status" value="1"/>
</dbReference>
<evidence type="ECO:0000256" key="4">
    <source>
        <dbReference type="PROSITE-ProRule" id="PRU00169"/>
    </source>
</evidence>
<dbReference type="SUPFAM" id="SSF55874">
    <property type="entry name" value="ATPase domain of HSP90 chaperone/DNA topoisomerase II/histidine kinase"/>
    <property type="match status" value="1"/>
</dbReference>
<dbReference type="Proteomes" id="UP000290218">
    <property type="component" value="Unassembled WGS sequence"/>
</dbReference>
<dbReference type="SUPFAM" id="SSF47384">
    <property type="entry name" value="Homodimeric domain of signal transducing histidine kinase"/>
    <property type="match status" value="1"/>
</dbReference>
<evidence type="ECO:0000256" key="5">
    <source>
        <dbReference type="SAM" id="Phobius"/>
    </source>
</evidence>
<dbReference type="SMART" id="SM00387">
    <property type="entry name" value="HATPase_c"/>
    <property type="match status" value="1"/>
</dbReference>
<protein>
    <recommendedName>
        <fullName evidence="2">histidine kinase</fullName>
        <ecNumber evidence="2">2.7.13.3</ecNumber>
    </recommendedName>
</protein>
<dbReference type="SMART" id="SM00448">
    <property type="entry name" value="REC"/>
    <property type="match status" value="1"/>
</dbReference>
<dbReference type="InterPro" id="IPR004358">
    <property type="entry name" value="Sig_transdc_His_kin-like_C"/>
</dbReference>
<keyword evidence="5" id="KW-0812">Transmembrane</keyword>
<evidence type="ECO:0000259" key="6">
    <source>
        <dbReference type="PROSITE" id="PS50109"/>
    </source>
</evidence>
<dbReference type="InterPro" id="IPR003594">
    <property type="entry name" value="HATPase_dom"/>
</dbReference>
<dbReference type="InterPro" id="IPR005467">
    <property type="entry name" value="His_kinase_dom"/>
</dbReference>
<dbReference type="InterPro" id="IPR003661">
    <property type="entry name" value="HisK_dim/P_dom"/>
</dbReference>
<reference evidence="8 9" key="1">
    <citation type="submission" date="2019-01" db="EMBL/GenBank/DDBJ databases">
        <title>Lacunisphaera sp. strain TWA-58.</title>
        <authorList>
            <person name="Chen W.-M."/>
        </authorList>
    </citation>
    <scope>NUCLEOTIDE SEQUENCE [LARGE SCALE GENOMIC DNA]</scope>
    <source>
        <strain evidence="8 9">TWA-58</strain>
    </source>
</reference>
<dbReference type="Pfam" id="PF00072">
    <property type="entry name" value="Response_reg"/>
    <property type="match status" value="1"/>
</dbReference>
<dbReference type="Gene3D" id="3.30.565.10">
    <property type="entry name" value="Histidine kinase-like ATPase, C-terminal domain"/>
    <property type="match status" value="1"/>
</dbReference>
<evidence type="ECO:0000259" key="7">
    <source>
        <dbReference type="PROSITE" id="PS50110"/>
    </source>
</evidence>